<feature type="transmembrane region" description="Helical" evidence="6">
    <location>
        <begin position="209"/>
        <end position="227"/>
    </location>
</feature>
<dbReference type="AlphaFoldDB" id="A0A0G1X7U2"/>
<feature type="transmembrane region" description="Helical" evidence="6">
    <location>
        <begin position="12"/>
        <end position="35"/>
    </location>
</feature>
<feature type="transmembrane region" description="Helical" evidence="6">
    <location>
        <begin position="233"/>
        <end position="250"/>
    </location>
</feature>
<feature type="transmembrane region" description="Helical" evidence="6">
    <location>
        <begin position="71"/>
        <end position="90"/>
    </location>
</feature>
<evidence type="ECO:0000313" key="7">
    <source>
        <dbReference type="EMBL" id="KKU90440.1"/>
    </source>
</evidence>
<dbReference type="GO" id="GO:0005886">
    <property type="term" value="C:plasma membrane"/>
    <property type="evidence" value="ECO:0007669"/>
    <property type="project" value="TreeGrafter"/>
</dbReference>
<keyword evidence="3 6" id="KW-0812">Transmembrane</keyword>
<proteinExistence type="predicted"/>
<accession>A0A0G1X7U2</accession>
<evidence type="ECO:0000256" key="1">
    <source>
        <dbReference type="ARBA" id="ARBA00004141"/>
    </source>
</evidence>
<dbReference type="InterPro" id="IPR000715">
    <property type="entry name" value="Glycosyl_transferase_4"/>
</dbReference>
<sequence length="359" mass="40072">MYLTHAVLIVKILSFFMASFLVAILLAPILIHFLYKYKAWKKKPKEKSIGGYDTPIFQKFHAKKEVSTPRMGGILIWGTVLVIAILDFILARVLPEPLATQVDFLSRSQTWLPLFTLVAASLLGLVDDIMTVRNSGNYISGGLRFKWRLAMVCLIAVVGAWWFHFKLGWSSIYIPFHGNIEIDGLYMVLFVLTMLATFSSGVVDGLDGLSAGVLTPIFISFGIIAYSRGLYDLVTLIVVIVGALLTYLWYNVPPAKFYMGETGILGLTAVLSVIAFLTNSVIFLPIIGIVLVIESMSVIIQLTSKKLRNGKKVFLAAPIHHHFEALGWSESQITMRFWLLSAIFSGLGLILYFLSKYLY</sequence>
<feature type="transmembrane region" description="Helical" evidence="6">
    <location>
        <begin position="184"/>
        <end position="202"/>
    </location>
</feature>
<dbReference type="PANTHER" id="PTHR22926:SF5">
    <property type="entry name" value="PHOSPHO-N-ACETYLMURAMOYL-PENTAPEPTIDE-TRANSFERASE HOMOLOG"/>
    <property type="match status" value="1"/>
</dbReference>
<keyword evidence="5 6" id="KW-0472">Membrane</keyword>
<name>A0A0G1X7U2_9BACT</name>
<dbReference type="GO" id="GO:0016780">
    <property type="term" value="F:phosphotransferase activity, for other substituted phosphate groups"/>
    <property type="evidence" value="ECO:0007669"/>
    <property type="project" value="InterPro"/>
</dbReference>
<dbReference type="GO" id="GO:0044038">
    <property type="term" value="P:cell wall macromolecule biosynthetic process"/>
    <property type="evidence" value="ECO:0007669"/>
    <property type="project" value="TreeGrafter"/>
</dbReference>
<keyword evidence="2 7" id="KW-0808">Transferase</keyword>
<dbReference type="PANTHER" id="PTHR22926">
    <property type="entry name" value="PHOSPHO-N-ACETYLMURAMOYL-PENTAPEPTIDE-TRANSFERASE"/>
    <property type="match status" value="1"/>
</dbReference>
<comment type="subcellular location">
    <subcellularLocation>
        <location evidence="1">Membrane</location>
        <topology evidence="1">Multi-pass membrane protein</topology>
    </subcellularLocation>
</comment>
<evidence type="ECO:0000256" key="2">
    <source>
        <dbReference type="ARBA" id="ARBA00022679"/>
    </source>
</evidence>
<evidence type="ECO:0000256" key="3">
    <source>
        <dbReference type="ARBA" id="ARBA00022692"/>
    </source>
</evidence>
<reference evidence="7 8" key="1">
    <citation type="journal article" date="2015" name="Nature">
        <title>rRNA introns, odd ribosomes, and small enigmatic genomes across a large radiation of phyla.</title>
        <authorList>
            <person name="Brown C.T."/>
            <person name="Hug L.A."/>
            <person name="Thomas B.C."/>
            <person name="Sharon I."/>
            <person name="Castelle C.J."/>
            <person name="Singh A."/>
            <person name="Wilkins M.J."/>
            <person name="Williams K.H."/>
            <person name="Banfield J.F."/>
        </authorList>
    </citation>
    <scope>NUCLEOTIDE SEQUENCE [LARGE SCALE GENOMIC DNA]</scope>
</reference>
<protein>
    <submittedName>
        <fullName evidence="7">Phospho-N-acetylmuramoyl-pentapeptide-transferase</fullName>
    </submittedName>
</protein>
<dbReference type="Proteomes" id="UP000033882">
    <property type="component" value="Unassembled WGS sequence"/>
</dbReference>
<feature type="transmembrane region" description="Helical" evidence="6">
    <location>
        <begin position="257"/>
        <end position="276"/>
    </location>
</feature>
<evidence type="ECO:0000256" key="5">
    <source>
        <dbReference type="ARBA" id="ARBA00023136"/>
    </source>
</evidence>
<evidence type="ECO:0000313" key="8">
    <source>
        <dbReference type="Proteomes" id="UP000033882"/>
    </source>
</evidence>
<comment type="caution">
    <text evidence="7">The sequence shown here is derived from an EMBL/GenBank/DDBJ whole genome shotgun (WGS) entry which is preliminary data.</text>
</comment>
<keyword evidence="4 6" id="KW-1133">Transmembrane helix</keyword>
<dbReference type="EMBL" id="LCPB01000002">
    <property type="protein sequence ID" value="KKU90440.1"/>
    <property type="molecule type" value="Genomic_DNA"/>
</dbReference>
<evidence type="ECO:0000256" key="6">
    <source>
        <dbReference type="SAM" id="Phobius"/>
    </source>
</evidence>
<organism evidence="7 8">
    <name type="scientific">Candidatus Wolfebacteria bacterium GW2011_GWA2_47_9b</name>
    <dbReference type="NCBI Taxonomy" id="1619005"/>
    <lineage>
        <taxon>Bacteria</taxon>
        <taxon>Candidatus Wolfeibacteriota</taxon>
    </lineage>
</organism>
<gene>
    <name evidence="7" type="ORF">UY19_C0002G0013</name>
</gene>
<feature type="transmembrane region" description="Helical" evidence="6">
    <location>
        <begin position="337"/>
        <end position="355"/>
    </location>
</feature>
<dbReference type="GO" id="GO:0071555">
    <property type="term" value="P:cell wall organization"/>
    <property type="evidence" value="ECO:0007669"/>
    <property type="project" value="TreeGrafter"/>
</dbReference>
<dbReference type="Pfam" id="PF00953">
    <property type="entry name" value="Glycos_transf_4"/>
    <property type="match status" value="1"/>
</dbReference>
<evidence type="ECO:0000256" key="4">
    <source>
        <dbReference type="ARBA" id="ARBA00022989"/>
    </source>
</evidence>
<feature type="transmembrane region" description="Helical" evidence="6">
    <location>
        <begin position="110"/>
        <end position="126"/>
    </location>
</feature>
<feature type="transmembrane region" description="Helical" evidence="6">
    <location>
        <begin position="147"/>
        <end position="164"/>
    </location>
</feature>